<dbReference type="FunFam" id="3.40.50.1100:FF:000007">
    <property type="entry name" value="L-threonine dehydratase catabolic TdcB"/>
    <property type="match status" value="1"/>
</dbReference>
<keyword evidence="10" id="KW-0028">Amino-acid biosynthesis</keyword>
<dbReference type="EMBL" id="CP015405">
    <property type="protein sequence ID" value="ANU75188.1"/>
    <property type="molecule type" value="Genomic_DNA"/>
</dbReference>
<evidence type="ECO:0000256" key="14">
    <source>
        <dbReference type="ARBA" id="ARBA00031427"/>
    </source>
</evidence>
<evidence type="ECO:0000256" key="3">
    <source>
        <dbReference type="ARBA" id="ARBA00004810"/>
    </source>
</evidence>
<dbReference type="PANTHER" id="PTHR48078">
    <property type="entry name" value="THREONINE DEHYDRATASE, MITOCHONDRIAL-RELATED"/>
    <property type="match status" value="1"/>
</dbReference>
<protein>
    <recommendedName>
        <fullName evidence="8">L-threonine dehydratase catabolic TdcB</fullName>
        <ecNumber evidence="7">4.3.1.19</ecNumber>
    </recommendedName>
    <alternativeName>
        <fullName evidence="14">Threonine deaminase</fullName>
    </alternativeName>
</protein>
<keyword evidence="11" id="KW-0663">Pyridoxal phosphate</keyword>
<dbReference type="EC" id="4.3.1.19" evidence="7"/>
<dbReference type="GO" id="GO:0009097">
    <property type="term" value="P:isoleucine biosynthetic process"/>
    <property type="evidence" value="ECO:0007669"/>
    <property type="project" value="UniProtKB-UniPathway"/>
</dbReference>
<dbReference type="NCBIfam" id="TIGR01127">
    <property type="entry name" value="ilvA_1Cterm"/>
    <property type="match status" value="1"/>
</dbReference>
<evidence type="ECO:0000256" key="9">
    <source>
        <dbReference type="ARBA" id="ARBA00022533"/>
    </source>
</evidence>
<dbReference type="STRING" id="1796616.A4V09_05090"/>
<dbReference type="InterPro" id="IPR045865">
    <property type="entry name" value="ACT-like_dom_sf"/>
</dbReference>
<dbReference type="UniPathway" id="UPA00047">
    <property type="reaction ID" value="UER00054"/>
</dbReference>
<dbReference type="OrthoDB" id="9811476at2"/>
<evidence type="ECO:0000256" key="4">
    <source>
        <dbReference type="ARBA" id="ARBA00004958"/>
    </source>
</evidence>
<dbReference type="CDD" id="cd01562">
    <property type="entry name" value="Thr-dehyd"/>
    <property type="match status" value="1"/>
</dbReference>
<dbReference type="PANTHER" id="PTHR48078:SF6">
    <property type="entry name" value="L-THREONINE DEHYDRATASE CATABOLIC TDCB"/>
    <property type="match status" value="1"/>
</dbReference>
<evidence type="ECO:0000256" key="1">
    <source>
        <dbReference type="ARBA" id="ARBA00001274"/>
    </source>
</evidence>
<dbReference type="AlphaFoldDB" id="A0A1C7I854"/>
<keyword evidence="12" id="KW-0456">Lyase</keyword>
<keyword evidence="10" id="KW-0100">Branched-chain amino acid biosynthesis</keyword>
<evidence type="ECO:0000256" key="6">
    <source>
        <dbReference type="ARBA" id="ARBA00011447"/>
    </source>
</evidence>
<dbReference type="GO" id="GO:0070689">
    <property type="term" value="P:L-threonine catabolic process to propionate"/>
    <property type="evidence" value="ECO:0007669"/>
    <property type="project" value="UniProtKB-UniPathway"/>
</dbReference>
<evidence type="ECO:0000256" key="10">
    <source>
        <dbReference type="ARBA" id="ARBA00022624"/>
    </source>
</evidence>
<proteinExistence type="inferred from homology"/>
<comment type="similarity">
    <text evidence="5">Belongs to the serine/threonine dehydratase family.</text>
</comment>
<dbReference type="InterPro" id="IPR000634">
    <property type="entry name" value="Ser/Thr_deHydtase_PyrdxlP-BS"/>
</dbReference>
<dbReference type="GO" id="GO:0003941">
    <property type="term" value="F:L-serine ammonia-lyase activity"/>
    <property type="evidence" value="ECO:0007669"/>
    <property type="project" value="TreeGrafter"/>
</dbReference>
<dbReference type="InterPro" id="IPR001926">
    <property type="entry name" value="TrpB-like_PALP"/>
</dbReference>
<evidence type="ECO:0000256" key="13">
    <source>
        <dbReference type="ARBA" id="ARBA00025527"/>
    </source>
</evidence>
<dbReference type="SUPFAM" id="SSF53686">
    <property type="entry name" value="Tryptophan synthase beta subunit-like PLP-dependent enzymes"/>
    <property type="match status" value="1"/>
</dbReference>
<dbReference type="InterPro" id="IPR002912">
    <property type="entry name" value="ACT_dom"/>
</dbReference>
<dbReference type="GO" id="GO:0006565">
    <property type="term" value="P:L-serine catabolic process"/>
    <property type="evidence" value="ECO:0007669"/>
    <property type="project" value="TreeGrafter"/>
</dbReference>
<dbReference type="UniPathway" id="UPA00052">
    <property type="reaction ID" value="UER00507"/>
</dbReference>
<comment type="pathway">
    <text evidence="3">Amino-acid biosynthesis; L-isoleucine biosynthesis; 2-oxobutanoate from L-threonine: step 1/1.</text>
</comment>
<evidence type="ECO:0000256" key="12">
    <source>
        <dbReference type="ARBA" id="ARBA00023239"/>
    </source>
</evidence>
<comment type="function">
    <text evidence="13">Catalyzes the anaerobic formation of alpha-ketobutyrate and ammonia from threonine in a two-step reaction. The first step involved a dehydration of threonine and a production of enamine intermediates (aminocrotonate), which tautomerizes to its imine form (iminobutyrate). Both intermediates are unstable and short-lived. The second step is the nonenzymatic hydrolysis of the enamine/imine intermediates to form 2-ketobutyrate and free ammonia. In the low water environment of the cell, the second step is accelerated by RidA.</text>
</comment>
<feature type="domain" description="ACT" evidence="15">
    <location>
        <begin position="325"/>
        <end position="403"/>
    </location>
</feature>
<accession>A0A1C7I854</accession>
<dbReference type="Gene3D" id="3.30.70.260">
    <property type="match status" value="1"/>
</dbReference>
<comment type="pathway">
    <text evidence="4">Amino-acid degradation; L-threonine degradation via propanoate pathway; propanoate from L-threonine: step 1/4.</text>
</comment>
<dbReference type="InterPro" id="IPR036052">
    <property type="entry name" value="TrpB-like_PALP_sf"/>
</dbReference>
<dbReference type="Proteomes" id="UP000092574">
    <property type="component" value="Chromosome"/>
</dbReference>
<dbReference type="CDD" id="cd04886">
    <property type="entry name" value="ACT_ThrD-II-like"/>
    <property type="match status" value="1"/>
</dbReference>
<comment type="catalytic activity">
    <reaction evidence="1">
        <text>L-threonine = 2-oxobutanoate + NH4(+)</text>
        <dbReference type="Rhea" id="RHEA:22108"/>
        <dbReference type="ChEBI" id="CHEBI:16763"/>
        <dbReference type="ChEBI" id="CHEBI:28938"/>
        <dbReference type="ChEBI" id="CHEBI:57926"/>
        <dbReference type="EC" id="4.3.1.19"/>
    </reaction>
</comment>
<dbReference type="GO" id="GO:0004794">
    <property type="term" value="F:threonine deaminase activity"/>
    <property type="evidence" value="ECO:0007669"/>
    <property type="project" value="UniProtKB-EC"/>
</dbReference>
<name>A0A1C7I854_9FIRM</name>
<reference evidence="16" key="1">
    <citation type="submission" date="2017-04" db="EMBL/GenBank/DDBJ databases">
        <title>Complete Genome Sequences of Twelve Strains of a Stable Defined Moderately Diverse Mouse Microbiota 2 (sDMDMm2).</title>
        <authorList>
            <person name="Uchimura Y."/>
            <person name="Wyss M."/>
            <person name="Brugiroux S."/>
            <person name="Limenitakis J.P."/>
            <person name="Stecher B."/>
            <person name="McCoy K.D."/>
            <person name="Macpherson A.J."/>
        </authorList>
    </citation>
    <scope>NUCLEOTIDE SEQUENCE</scope>
    <source>
        <strain evidence="16">YL58</strain>
    </source>
</reference>
<keyword evidence="17" id="KW-1185">Reference proteome</keyword>
<evidence type="ECO:0000256" key="5">
    <source>
        <dbReference type="ARBA" id="ARBA00010869"/>
    </source>
</evidence>
<dbReference type="PROSITE" id="PS51671">
    <property type="entry name" value="ACT"/>
    <property type="match status" value="1"/>
</dbReference>
<evidence type="ECO:0000256" key="8">
    <source>
        <dbReference type="ARBA" id="ARBA00022248"/>
    </source>
</evidence>
<dbReference type="FunFam" id="3.40.50.1100:FF:000005">
    <property type="entry name" value="Threonine dehydratase catabolic"/>
    <property type="match status" value="1"/>
</dbReference>
<dbReference type="GO" id="GO:0030170">
    <property type="term" value="F:pyridoxal phosphate binding"/>
    <property type="evidence" value="ECO:0007669"/>
    <property type="project" value="InterPro"/>
</dbReference>
<organism evidence="16 17">
    <name type="scientific">Blautia pseudococcoides</name>
    <dbReference type="NCBI Taxonomy" id="1796616"/>
    <lineage>
        <taxon>Bacteria</taxon>
        <taxon>Bacillati</taxon>
        <taxon>Bacillota</taxon>
        <taxon>Clostridia</taxon>
        <taxon>Lachnospirales</taxon>
        <taxon>Lachnospiraceae</taxon>
        <taxon>Blautia</taxon>
    </lineage>
</organism>
<dbReference type="InterPro" id="IPR005789">
    <property type="entry name" value="Thr_deHydtase_catblc"/>
</dbReference>
<sequence>MLTLEKFEEASEIVKKVTQDTKLAYSDYFSAQTGNKVYLKPENMQVTGAYKLRGAYYKISTLSEEERGKGLITASAGNHAQGVAYAAKAFGAKAVIVMPTTTPLIKVERTKSYGAEVVLYGNVYDEACDYAYKLAQEHGYTFIHPFDDPAVATGQGTIAMEIIKELPLVDYILAPIGGGGLITGVSTLVKLLNPNIKVIGVEPAGANCMQTSLKEGEVVTLDGVNTIADGTAVKRPGDHIFPYIQKNVDEIITVEDSELIVAFLDMVENHKMIVENSGLLTVAALKHLKFTGKKVVSILSGGNMDVITMASVVQLGLIARDRIFTVSVLLPDKPGELVRVASVIAQQQGNVVKLDHNQFISANRSAAVELKITIEAFGTDHKNQIIKALEDEGYRPKQITANL</sequence>
<dbReference type="InterPro" id="IPR050147">
    <property type="entry name" value="Ser/Thr_Dehydratase"/>
</dbReference>
<evidence type="ECO:0000256" key="7">
    <source>
        <dbReference type="ARBA" id="ARBA00012096"/>
    </source>
</evidence>
<comment type="cofactor">
    <cofactor evidence="2">
        <name>pyridoxal 5'-phosphate</name>
        <dbReference type="ChEBI" id="CHEBI:597326"/>
    </cofactor>
</comment>
<keyword evidence="9" id="KW-0021">Allosteric enzyme</keyword>
<dbReference type="KEGG" id="byl:A4V09_05090"/>
<gene>
    <name evidence="16" type="ORF">A4V09_05090</name>
</gene>
<dbReference type="RefSeq" id="WP_065541402.1">
    <property type="nucleotide sequence ID" value="NZ_CP015405.2"/>
</dbReference>
<evidence type="ECO:0000256" key="2">
    <source>
        <dbReference type="ARBA" id="ARBA00001933"/>
    </source>
</evidence>
<dbReference type="PROSITE" id="PS00165">
    <property type="entry name" value="DEHYDRATASE_SER_THR"/>
    <property type="match status" value="1"/>
</dbReference>
<evidence type="ECO:0000259" key="15">
    <source>
        <dbReference type="PROSITE" id="PS51671"/>
    </source>
</evidence>
<comment type="subunit">
    <text evidence="6">In the native structure, TdcB is in a dimeric form, whereas in the TdcB-AMP complex, it exists in a tetrameric form (dimer of dimers).</text>
</comment>
<keyword evidence="10" id="KW-0412">Isoleucine biosynthesis</keyword>
<dbReference type="Pfam" id="PF00291">
    <property type="entry name" value="PALP"/>
    <property type="match status" value="1"/>
</dbReference>
<dbReference type="SUPFAM" id="SSF55021">
    <property type="entry name" value="ACT-like"/>
    <property type="match status" value="1"/>
</dbReference>
<dbReference type="InterPro" id="IPR044561">
    <property type="entry name" value="ACT_ThrD-II-like"/>
</dbReference>
<evidence type="ECO:0000313" key="17">
    <source>
        <dbReference type="Proteomes" id="UP000092574"/>
    </source>
</evidence>
<dbReference type="Gene3D" id="3.40.50.1100">
    <property type="match status" value="2"/>
</dbReference>
<evidence type="ECO:0000256" key="11">
    <source>
        <dbReference type="ARBA" id="ARBA00022898"/>
    </source>
</evidence>
<evidence type="ECO:0000313" key="16">
    <source>
        <dbReference type="EMBL" id="ANU75188.1"/>
    </source>
</evidence>